<evidence type="ECO:0000313" key="3">
    <source>
        <dbReference type="EMBL" id="KAF9967112.1"/>
    </source>
</evidence>
<dbReference type="InterPro" id="IPR000533">
    <property type="entry name" value="Tropomyosin"/>
</dbReference>
<protein>
    <recommendedName>
        <fullName evidence="5">Tropomyosin</fullName>
    </recommendedName>
</protein>
<organism evidence="3 4">
    <name type="scientific">Mortierella alpina</name>
    <name type="common">Oleaginous fungus</name>
    <name type="synonym">Mortierella renispora</name>
    <dbReference type="NCBI Taxonomy" id="64518"/>
    <lineage>
        <taxon>Eukaryota</taxon>
        <taxon>Fungi</taxon>
        <taxon>Fungi incertae sedis</taxon>
        <taxon>Mucoromycota</taxon>
        <taxon>Mortierellomycotina</taxon>
        <taxon>Mortierellomycetes</taxon>
        <taxon>Mortierellales</taxon>
        <taxon>Mortierellaceae</taxon>
        <taxon>Mortierella</taxon>
    </lineage>
</organism>
<keyword evidence="1 2" id="KW-0175">Coiled coil</keyword>
<dbReference type="SUPFAM" id="SSF57997">
    <property type="entry name" value="Tropomyosin"/>
    <property type="match status" value="1"/>
</dbReference>
<evidence type="ECO:0008006" key="5">
    <source>
        <dbReference type="Google" id="ProtNLM"/>
    </source>
</evidence>
<comment type="caution">
    <text evidence="3">The sequence shown here is derived from an EMBL/GenBank/DDBJ whole genome shotgun (WGS) entry which is preliminary data.</text>
</comment>
<accession>A0A9P6JEQ9</accession>
<evidence type="ECO:0000256" key="2">
    <source>
        <dbReference type="SAM" id="Coils"/>
    </source>
</evidence>
<evidence type="ECO:0000313" key="4">
    <source>
        <dbReference type="Proteomes" id="UP000738359"/>
    </source>
</evidence>
<sequence>MDKFKEKLASLREEVNAANAKADEAELKVKELQEDQTKKDHEITSLKNKLTLVEADLEKAENTIVEAKLNLDEGETTKTVGRTEGLRQMDIKAEHFERKVQQLESQRDAYETKIVELTEKYDGIKKELDETLKSLEDM</sequence>
<dbReference type="EMBL" id="JAAAHY010000101">
    <property type="protein sequence ID" value="KAF9967112.1"/>
    <property type="molecule type" value="Genomic_DNA"/>
</dbReference>
<reference evidence="3" key="1">
    <citation type="journal article" date="2020" name="Fungal Divers.">
        <title>Resolving the Mortierellaceae phylogeny through synthesis of multi-gene phylogenetics and phylogenomics.</title>
        <authorList>
            <person name="Vandepol N."/>
            <person name="Liber J."/>
            <person name="Desiro A."/>
            <person name="Na H."/>
            <person name="Kennedy M."/>
            <person name="Barry K."/>
            <person name="Grigoriev I.V."/>
            <person name="Miller A.N."/>
            <person name="O'Donnell K."/>
            <person name="Stajich J.E."/>
            <person name="Bonito G."/>
        </authorList>
    </citation>
    <scope>NUCLEOTIDE SEQUENCE</scope>
    <source>
        <strain evidence="3">CK1249</strain>
    </source>
</reference>
<dbReference type="AlphaFoldDB" id="A0A9P6JEQ9"/>
<dbReference type="Pfam" id="PF00261">
    <property type="entry name" value="Tropomyosin"/>
    <property type="match status" value="2"/>
</dbReference>
<dbReference type="Proteomes" id="UP000738359">
    <property type="component" value="Unassembled WGS sequence"/>
</dbReference>
<dbReference type="Gene3D" id="1.20.5.340">
    <property type="match status" value="1"/>
</dbReference>
<dbReference type="OrthoDB" id="128924at2759"/>
<proteinExistence type="predicted"/>
<gene>
    <name evidence="3" type="ORF">BGZ70_000087</name>
</gene>
<feature type="coiled-coil region" evidence="2">
    <location>
        <begin position="1"/>
        <end position="134"/>
    </location>
</feature>
<name>A0A9P6JEQ9_MORAP</name>
<keyword evidence="4" id="KW-1185">Reference proteome</keyword>
<evidence type="ECO:0000256" key="1">
    <source>
        <dbReference type="ARBA" id="ARBA00023054"/>
    </source>
</evidence>